<feature type="region of interest" description="Disordered" evidence="1">
    <location>
        <begin position="370"/>
        <end position="424"/>
    </location>
</feature>
<organism evidence="2 3">
    <name type="scientific">Hypholoma sublateritium (strain FD-334 SS-4)</name>
    <dbReference type="NCBI Taxonomy" id="945553"/>
    <lineage>
        <taxon>Eukaryota</taxon>
        <taxon>Fungi</taxon>
        <taxon>Dikarya</taxon>
        <taxon>Basidiomycota</taxon>
        <taxon>Agaricomycotina</taxon>
        <taxon>Agaricomycetes</taxon>
        <taxon>Agaricomycetidae</taxon>
        <taxon>Agaricales</taxon>
        <taxon>Agaricineae</taxon>
        <taxon>Strophariaceae</taxon>
        <taxon>Hypholoma</taxon>
    </lineage>
</organism>
<evidence type="ECO:0000313" key="3">
    <source>
        <dbReference type="Proteomes" id="UP000054270"/>
    </source>
</evidence>
<evidence type="ECO:0000313" key="2">
    <source>
        <dbReference type="EMBL" id="KJA21411.1"/>
    </source>
</evidence>
<evidence type="ECO:0000256" key="1">
    <source>
        <dbReference type="SAM" id="MobiDB-lite"/>
    </source>
</evidence>
<dbReference type="AlphaFoldDB" id="A0A0D2NY48"/>
<reference evidence="3" key="1">
    <citation type="submission" date="2014-04" db="EMBL/GenBank/DDBJ databases">
        <title>Evolutionary Origins and Diversification of the Mycorrhizal Mutualists.</title>
        <authorList>
            <consortium name="DOE Joint Genome Institute"/>
            <consortium name="Mycorrhizal Genomics Consortium"/>
            <person name="Kohler A."/>
            <person name="Kuo A."/>
            <person name="Nagy L.G."/>
            <person name="Floudas D."/>
            <person name="Copeland A."/>
            <person name="Barry K.W."/>
            <person name="Cichocki N."/>
            <person name="Veneault-Fourrey C."/>
            <person name="LaButti K."/>
            <person name="Lindquist E.A."/>
            <person name="Lipzen A."/>
            <person name="Lundell T."/>
            <person name="Morin E."/>
            <person name="Murat C."/>
            <person name="Riley R."/>
            <person name="Ohm R."/>
            <person name="Sun H."/>
            <person name="Tunlid A."/>
            <person name="Henrissat B."/>
            <person name="Grigoriev I.V."/>
            <person name="Hibbett D.S."/>
            <person name="Martin F."/>
        </authorList>
    </citation>
    <scope>NUCLEOTIDE SEQUENCE [LARGE SCALE GENOMIC DNA]</scope>
    <source>
        <strain evidence="3">FD-334 SS-4</strain>
    </source>
</reference>
<name>A0A0D2NY48_HYPSF</name>
<dbReference type="EMBL" id="KN817558">
    <property type="protein sequence ID" value="KJA21411.1"/>
    <property type="molecule type" value="Genomic_DNA"/>
</dbReference>
<feature type="compositionally biased region" description="Basic and acidic residues" evidence="1">
    <location>
        <begin position="372"/>
        <end position="382"/>
    </location>
</feature>
<dbReference type="InterPro" id="IPR011990">
    <property type="entry name" value="TPR-like_helical_dom_sf"/>
</dbReference>
<accession>A0A0D2NY48</accession>
<dbReference type="Proteomes" id="UP000054270">
    <property type="component" value="Unassembled WGS sequence"/>
</dbReference>
<gene>
    <name evidence="2" type="ORF">HYPSUDRAFT_731529</name>
</gene>
<keyword evidence="3" id="KW-1185">Reference proteome</keyword>
<proteinExistence type="predicted"/>
<dbReference type="Gene3D" id="1.25.40.10">
    <property type="entry name" value="Tetratricopeptide repeat domain"/>
    <property type="match status" value="1"/>
</dbReference>
<protein>
    <submittedName>
        <fullName evidence="2">Uncharacterized protein</fullName>
    </submittedName>
</protein>
<sequence>MSLWSFIAHRSCSFLRCLSSIISNILIQPPMGILKKIFRFLCFCFPPDPSYDLLDRAKTAEKKFNEFAEPGDTEAQNELKIAIESYTDLVQLAETHRSNHVDLRQVLTNLAALTWELYQSADGQSPADILQKVIELNEKALDLPEVSENDSFITATLSMNAATAYRERFFKKRNESEDIVKSIKFYKDALGYFNADSPDGVELIMEIGVTYCSWYGRLASLRRWTEKEVKEALRAIKSAYDACERGLHFLPARTTYAHTLALIYCDLVRETVSPGQSSSLPLPPTPPYLNEAITFFSRALETMPEEDPRYPRDLCALAGWLFYRYDHYTTSEADLNQSQDAARKALQDIGALSQDEAESMNIIVKFSPTGASRKDSRRERNILRTLTMGRSRANSAGTADDNRRQPMSDVGDVTAEPLGDEDAT</sequence>